<dbReference type="PANTHER" id="PTHR42765:SF1">
    <property type="entry name" value="ISOLEUCINE--TRNA LIGASE, MITOCHONDRIAL"/>
    <property type="match status" value="1"/>
</dbReference>
<dbReference type="InterPro" id="IPR014729">
    <property type="entry name" value="Rossmann-like_a/b/a_fold"/>
</dbReference>
<dbReference type="CDD" id="cd07960">
    <property type="entry name" value="Anticodon_Ia_Ile_BEm"/>
    <property type="match status" value="1"/>
</dbReference>
<feature type="domain" description="Aminoacyl-tRNA synthetase class Ia" evidence="15">
    <location>
        <begin position="57"/>
        <end position="664"/>
    </location>
</feature>
<dbReference type="FunFam" id="3.40.50.620:FF:000152">
    <property type="entry name" value="Isoleucine--tRNA ligase"/>
    <property type="match status" value="1"/>
</dbReference>
<evidence type="ECO:0000256" key="14">
    <source>
        <dbReference type="HAMAP-Rule" id="MF_02002"/>
    </source>
</evidence>
<feature type="domain" description="Zinc finger FPG/IleRS-type" evidence="16">
    <location>
        <begin position="916"/>
        <end position="943"/>
    </location>
</feature>
<keyword evidence="19" id="KW-1185">Reference proteome</keyword>
<evidence type="ECO:0000256" key="12">
    <source>
        <dbReference type="ARBA" id="ARBA00025217"/>
    </source>
</evidence>
<comment type="domain">
    <text evidence="14">IleRS has two distinct active sites: one for aminoacylation and one for editing. The misactivated valine is translocated from the active site to the editing site, which sterically excludes the correctly activated isoleucine. The single editing site contains two valyl binding pockets, one specific for each substrate (Val-AMP or Val-tRNA(Ile)).</text>
</comment>
<dbReference type="EC" id="6.1.1.5" evidence="14"/>
<feature type="short sequence motif" description="'KMSKS' region" evidence="14">
    <location>
        <begin position="625"/>
        <end position="629"/>
    </location>
</feature>
<dbReference type="InterPro" id="IPR001412">
    <property type="entry name" value="aa-tRNA-synth_I_CS"/>
</dbReference>
<dbReference type="CDD" id="cd00818">
    <property type="entry name" value="IleRS_core"/>
    <property type="match status" value="1"/>
</dbReference>
<comment type="subcellular location">
    <subcellularLocation>
        <location evidence="1 14">Cytoplasm</location>
    </subcellularLocation>
</comment>
<dbReference type="HAMAP" id="MF_02002">
    <property type="entry name" value="Ile_tRNA_synth_type1"/>
    <property type="match status" value="1"/>
</dbReference>
<dbReference type="GO" id="GO:0005829">
    <property type="term" value="C:cytosol"/>
    <property type="evidence" value="ECO:0007669"/>
    <property type="project" value="TreeGrafter"/>
</dbReference>
<dbReference type="InterPro" id="IPR013155">
    <property type="entry name" value="M/V/L/I-tRNA-synth_anticd-bd"/>
</dbReference>
<dbReference type="Gene3D" id="1.10.730.20">
    <property type="match status" value="1"/>
</dbReference>
<evidence type="ECO:0000256" key="9">
    <source>
        <dbReference type="ARBA" id="ARBA00022840"/>
    </source>
</evidence>
<dbReference type="GO" id="GO:0000049">
    <property type="term" value="F:tRNA binding"/>
    <property type="evidence" value="ECO:0007669"/>
    <property type="project" value="InterPro"/>
</dbReference>
<feature type="binding site" evidence="14">
    <location>
        <position position="942"/>
    </location>
    <ligand>
        <name>Zn(2+)</name>
        <dbReference type="ChEBI" id="CHEBI:29105"/>
    </ligand>
</feature>
<sequence length="960" mass="109948">MVPRRSFVPVMGGSFFIIKIQELMKGVVTMRVKDTLNLGRTKFPMRGKLPVTEAQREQLWEENKVYELRQKLNEGKPTFVLHDGPPYANGNIHIGHAMNKISKDFIVRYKSMSGYRAPYVPGWDTHGLPIEHQLTKSGYDRKKMSLTEFRDLCREYALKQVDKQRTDFKRLGVSGEWDHPYLTLDKEFEAAQIRVFGEFAKKGLLYQAKKPVYWSWSSESALAEAEVEYHDVVAKTAFFVEQIKDGKGRLDNDTYLVVWTTTPWTVPASEAVAVNPKFDYSVVNPANDDRKFVVATDLLEKLAEKLGWEDYEVVDHLMGQELEGMTTQHPYLDRDLLVGLADYVTADAGTGLVHTAPGYGDDDYNFGKKYDLPIFAPINDQGVLTKENGEGFEGVFYQDADDVSLQKLEENNALLLQEPLQHSYPFDWRTKQPIIFRATDQWFVSIEKMRQNILDALEDVKYHPEWGKVRLRNMIKDRGDWVISRQRVWGVPLPIFYAEDGTPIMEEETINHVAELFAKYGSNVWFEREAKDLLPEGYTNEHSPNGKFTKETDIMDVWFDSGSSHQGVLAERDYLTYPADLYLEGSDQYRGWFNSSLITSVVCSGHAPYKEIVSQGFTLDKRGNKMSKSQGNVIDPNKVVQQMGAEIIRLWVMSADTSADVRVSMGTFQQISEAYRKLRNTFRFLLANTSDFNPEENTVSYEKLQSVDKYMLVKLNHFLKTMREDFDNYDFLDAYKVLINFVNNDLSAFYMNIAKDVLYIEAENSEVRRSMQTVFYDILLTLVKLLTPILPHTTEEVWSYMNEPEDFVQLTEIPDPRTFAGEEELLSKWDDFMEVRSHVLKSLEEARNAKLIGKSLEAQVDLYLTDDQKQLLDSLNENIQLLLGVSALHVHPADEAPADADQYNDGVAVKVTTANGETCARCRMVKEDVGSDPAYPELCARCAAIVRENFPETAEDGLEE</sequence>
<evidence type="ECO:0000256" key="7">
    <source>
        <dbReference type="ARBA" id="ARBA00022741"/>
    </source>
</evidence>
<dbReference type="GO" id="GO:0006428">
    <property type="term" value="P:isoleucyl-tRNA aminoacylation"/>
    <property type="evidence" value="ECO:0007669"/>
    <property type="project" value="UniProtKB-UniRule"/>
</dbReference>
<reference evidence="19" key="1">
    <citation type="journal article" date="2011" name="PLoS Genet.">
        <title>The evolution of host specialization in the vertebrate gut symbiont Lactobacillus reuteri.</title>
        <authorList>
            <person name="Frese S.A."/>
            <person name="Benson A.K."/>
            <person name="Tannock G.W."/>
            <person name="Loach D.M."/>
            <person name="Kim J."/>
            <person name="Zhang M."/>
            <person name="Oh P.L."/>
            <person name="Heng N.C."/>
            <person name="Patil P.B."/>
            <person name="Juge N."/>
            <person name="Mackenzie D.A."/>
            <person name="Pearson B.M."/>
            <person name="Lapidus A."/>
            <person name="Dalin E."/>
            <person name="Tice H."/>
            <person name="Goltsman E."/>
            <person name="Land M."/>
            <person name="Hauser L."/>
            <person name="Ivanova N."/>
            <person name="Kyrpides N.C."/>
            <person name="Walter J."/>
        </authorList>
    </citation>
    <scope>NUCLEOTIDE SEQUENCE [LARGE SCALE GENOMIC DNA]</scope>
    <source>
        <strain evidence="19">DSM 20016</strain>
    </source>
</reference>
<keyword evidence="10 14" id="KW-0648">Protein biosynthesis</keyword>
<dbReference type="Pfam" id="PF00133">
    <property type="entry name" value="tRNA-synt_1"/>
    <property type="match status" value="1"/>
</dbReference>
<keyword evidence="9 14" id="KW-0067">ATP-binding</keyword>
<dbReference type="Pfam" id="PF08264">
    <property type="entry name" value="Anticodon_1"/>
    <property type="match status" value="1"/>
</dbReference>
<keyword evidence="6 14" id="KW-0479">Metal-binding</keyword>
<evidence type="ECO:0000259" key="17">
    <source>
        <dbReference type="Pfam" id="PF08264"/>
    </source>
</evidence>
<dbReference type="InterPro" id="IPR009008">
    <property type="entry name" value="Val/Leu/Ile-tRNA-synth_edit"/>
</dbReference>
<dbReference type="EMBL" id="CP000705">
    <property type="protein sequence ID" value="ABQ82865.1"/>
    <property type="molecule type" value="Genomic_DNA"/>
</dbReference>
<dbReference type="STRING" id="557436.Lreu_0598"/>
<evidence type="ECO:0000256" key="1">
    <source>
        <dbReference type="ARBA" id="ARBA00004496"/>
    </source>
</evidence>
<evidence type="ECO:0000259" key="16">
    <source>
        <dbReference type="Pfam" id="PF06827"/>
    </source>
</evidence>
<evidence type="ECO:0000256" key="2">
    <source>
        <dbReference type="ARBA" id="ARBA00006887"/>
    </source>
</evidence>
<dbReference type="KEGG" id="lre:Lreu_0598"/>
<dbReference type="Pfam" id="PF06827">
    <property type="entry name" value="zf-FPG_IleRS"/>
    <property type="match status" value="1"/>
</dbReference>
<dbReference type="SUPFAM" id="SSF52374">
    <property type="entry name" value="Nucleotidylyl transferase"/>
    <property type="match status" value="1"/>
</dbReference>
<protein>
    <recommendedName>
        <fullName evidence="14">Isoleucine--tRNA ligase</fullName>
        <ecNumber evidence="14">6.1.1.5</ecNumber>
    </recommendedName>
    <alternativeName>
        <fullName evidence="14">Isoleucyl-tRNA synthetase</fullName>
        <shortName evidence="14">IleRS</shortName>
    </alternativeName>
</protein>
<dbReference type="InterPro" id="IPR050081">
    <property type="entry name" value="Ile-tRNA_ligase"/>
</dbReference>
<evidence type="ECO:0000259" key="15">
    <source>
        <dbReference type="Pfam" id="PF00133"/>
    </source>
</evidence>
<dbReference type="NCBIfam" id="TIGR00392">
    <property type="entry name" value="ileS"/>
    <property type="match status" value="1"/>
</dbReference>
<evidence type="ECO:0000256" key="6">
    <source>
        <dbReference type="ARBA" id="ARBA00022723"/>
    </source>
</evidence>
<evidence type="ECO:0000256" key="3">
    <source>
        <dbReference type="ARBA" id="ARBA00011245"/>
    </source>
</evidence>
<comment type="subunit">
    <text evidence="3 14">Monomer.</text>
</comment>
<dbReference type="InterPro" id="IPR002301">
    <property type="entry name" value="Ile-tRNA-ligase"/>
</dbReference>
<dbReference type="GO" id="GO:0008270">
    <property type="term" value="F:zinc ion binding"/>
    <property type="evidence" value="ECO:0007669"/>
    <property type="project" value="UniProtKB-UniRule"/>
</dbReference>
<dbReference type="GO" id="GO:0005524">
    <property type="term" value="F:ATP binding"/>
    <property type="evidence" value="ECO:0007669"/>
    <property type="project" value="UniProtKB-UniRule"/>
</dbReference>
<dbReference type="InterPro" id="IPR009080">
    <property type="entry name" value="tRNAsynth_Ia_anticodon-bd"/>
</dbReference>
<dbReference type="Proteomes" id="UP000001991">
    <property type="component" value="Chromosome"/>
</dbReference>
<feature type="short sequence motif" description="'HIGH' region" evidence="14">
    <location>
        <begin position="86"/>
        <end position="96"/>
    </location>
</feature>
<feature type="domain" description="Methionyl/Valyl/Leucyl/Isoleucyl-tRNA synthetase anticodon-binding" evidence="17">
    <location>
        <begin position="708"/>
        <end position="860"/>
    </location>
</feature>
<dbReference type="Gene3D" id="3.90.740.10">
    <property type="entry name" value="Valyl/Leucyl/Isoleucyl-tRNA synthetase, editing domain"/>
    <property type="match status" value="1"/>
</dbReference>
<organism evidence="18 19">
    <name type="scientific">Limosilactobacillus reuteri (strain DSM 20016)</name>
    <name type="common">Lactobacillus reuteri</name>
    <dbReference type="NCBI Taxonomy" id="557436"/>
    <lineage>
        <taxon>Bacteria</taxon>
        <taxon>Bacillati</taxon>
        <taxon>Bacillota</taxon>
        <taxon>Bacilli</taxon>
        <taxon>Lactobacillales</taxon>
        <taxon>Lactobacillaceae</taxon>
        <taxon>Limosilactobacillus</taxon>
    </lineage>
</organism>
<dbReference type="SUPFAM" id="SSF47323">
    <property type="entry name" value="Anticodon-binding domain of a subclass of class I aminoacyl-tRNA synthetases"/>
    <property type="match status" value="1"/>
</dbReference>
<gene>
    <name evidence="14" type="primary">ileS</name>
    <name evidence="18" type="ordered locus">Lreu_0598</name>
</gene>
<accession>A5VJ41</accession>
<evidence type="ECO:0000313" key="19">
    <source>
        <dbReference type="Proteomes" id="UP000001991"/>
    </source>
</evidence>
<dbReference type="SUPFAM" id="SSF50677">
    <property type="entry name" value="ValRS/IleRS/LeuRS editing domain"/>
    <property type="match status" value="1"/>
</dbReference>
<feature type="binding site" evidence="14">
    <location>
        <position position="939"/>
    </location>
    <ligand>
        <name>Zn(2+)</name>
        <dbReference type="ChEBI" id="CHEBI:29105"/>
    </ligand>
</feature>
<keyword evidence="11 14" id="KW-0030">Aminoacyl-tRNA synthetase</keyword>
<dbReference type="AlphaFoldDB" id="A5VJ41"/>
<evidence type="ECO:0000256" key="13">
    <source>
        <dbReference type="ARBA" id="ARBA00048359"/>
    </source>
</evidence>
<feature type="binding site" evidence="14">
    <location>
        <position position="628"/>
    </location>
    <ligand>
        <name>ATP</name>
        <dbReference type="ChEBI" id="CHEBI:30616"/>
    </ligand>
</feature>
<dbReference type="InterPro" id="IPR010663">
    <property type="entry name" value="Znf_FPG/IleRS"/>
</dbReference>
<comment type="similarity">
    <text evidence="2 14">Belongs to the class-I aminoacyl-tRNA synthetase family. IleS type 1 subfamily.</text>
</comment>
<dbReference type="eggNOG" id="COG0060">
    <property type="taxonomic scope" value="Bacteria"/>
</dbReference>
<dbReference type="FunFam" id="1.10.10.830:FF:000001">
    <property type="entry name" value="Isoleucine--tRNA ligase"/>
    <property type="match status" value="1"/>
</dbReference>
<dbReference type="InterPro" id="IPR002300">
    <property type="entry name" value="aa-tRNA-synth_Ia"/>
</dbReference>
<dbReference type="GO" id="GO:0002161">
    <property type="term" value="F:aminoacyl-tRNA deacylase activity"/>
    <property type="evidence" value="ECO:0007669"/>
    <property type="project" value="InterPro"/>
</dbReference>
<proteinExistence type="inferred from homology"/>
<evidence type="ECO:0000256" key="4">
    <source>
        <dbReference type="ARBA" id="ARBA00022490"/>
    </source>
</evidence>
<dbReference type="PRINTS" id="PR00984">
    <property type="entry name" value="TRNASYNTHILE"/>
</dbReference>
<feature type="binding site" evidence="14">
    <location>
        <position position="922"/>
    </location>
    <ligand>
        <name>Zn(2+)</name>
        <dbReference type="ChEBI" id="CHEBI:29105"/>
    </ligand>
</feature>
<evidence type="ECO:0000256" key="11">
    <source>
        <dbReference type="ARBA" id="ARBA00023146"/>
    </source>
</evidence>
<comment type="catalytic activity">
    <reaction evidence="13 14">
        <text>tRNA(Ile) + L-isoleucine + ATP = L-isoleucyl-tRNA(Ile) + AMP + diphosphate</text>
        <dbReference type="Rhea" id="RHEA:11060"/>
        <dbReference type="Rhea" id="RHEA-COMP:9666"/>
        <dbReference type="Rhea" id="RHEA-COMP:9695"/>
        <dbReference type="ChEBI" id="CHEBI:30616"/>
        <dbReference type="ChEBI" id="CHEBI:33019"/>
        <dbReference type="ChEBI" id="CHEBI:58045"/>
        <dbReference type="ChEBI" id="CHEBI:78442"/>
        <dbReference type="ChEBI" id="CHEBI:78528"/>
        <dbReference type="ChEBI" id="CHEBI:456215"/>
        <dbReference type="EC" id="6.1.1.5"/>
    </reaction>
</comment>
<keyword evidence="4 14" id="KW-0963">Cytoplasm</keyword>
<dbReference type="InterPro" id="IPR033708">
    <property type="entry name" value="Anticodon_Ile_BEm"/>
</dbReference>
<keyword evidence="8 14" id="KW-0862">Zinc</keyword>
<comment type="function">
    <text evidence="12 14">Catalyzes the attachment of isoleucine to tRNA(Ile). As IleRS can inadvertently accommodate and process structurally similar amino acids such as valine, to avoid such errors it has two additional distinct tRNA(Ile)-dependent editing activities. One activity is designated as 'pretransfer' editing and involves the hydrolysis of activated Val-AMP. The other activity is designated 'posttransfer' editing and involves deacylation of mischarged Val-tRNA(Ile).</text>
</comment>
<dbReference type="Gene3D" id="3.40.50.620">
    <property type="entry name" value="HUPs"/>
    <property type="match status" value="2"/>
</dbReference>
<dbReference type="Gene3D" id="1.10.10.830">
    <property type="entry name" value="Ile-tRNA synthetase CP2 domain-like"/>
    <property type="match status" value="1"/>
</dbReference>
<feature type="binding site" evidence="14">
    <location>
        <position position="584"/>
    </location>
    <ligand>
        <name>L-isoleucyl-5'-AMP</name>
        <dbReference type="ChEBI" id="CHEBI:178002"/>
    </ligand>
</feature>
<evidence type="ECO:0000256" key="10">
    <source>
        <dbReference type="ARBA" id="ARBA00022917"/>
    </source>
</evidence>
<dbReference type="GO" id="GO:0004822">
    <property type="term" value="F:isoleucine-tRNA ligase activity"/>
    <property type="evidence" value="ECO:0007669"/>
    <property type="project" value="UniProtKB-UniRule"/>
</dbReference>
<keyword evidence="7 14" id="KW-0547">Nucleotide-binding</keyword>
<dbReference type="PROSITE" id="PS00178">
    <property type="entry name" value="AA_TRNA_LIGASE_I"/>
    <property type="match status" value="1"/>
</dbReference>
<dbReference type="PANTHER" id="PTHR42765">
    <property type="entry name" value="SOLEUCYL-TRNA SYNTHETASE"/>
    <property type="match status" value="1"/>
</dbReference>
<comment type="cofactor">
    <cofactor evidence="14">
        <name>Zn(2+)</name>
        <dbReference type="ChEBI" id="CHEBI:29105"/>
    </cofactor>
    <text evidence="14">Binds 1 zinc ion per subunit.</text>
</comment>
<dbReference type="InterPro" id="IPR023585">
    <property type="entry name" value="Ile-tRNA-ligase_type1"/>
</dbReference>
<dbReference type="HOGENOM" id="CLU_001493_7_1_9"/>
<keyword evidence="5 14" id="KW-0436">Ligase</keyword>
<feature type="binding site" evidence="14">
    <location>
        <position position="919"/>
    </location>
    <ligand>
        <name>Zn(2+)</name>
        <dbReference type="ChEBI" id="CHEBI:29105"/>
    </ligand>
</feature>
<name>A5VJ41_LIMRD</name>
<dbReference type="FunFam" id="1.10.730.20:FF:000001">
    <property type="entry name" value="Isoleucine--tRNA ligase"/>
    <property type="match status" value="1"/>
</dbReference>
<evidence type="ECO:0000256" key="8">
    <source>
        <dbReference type="ARBA" id="ARBA00022833"/>
    </source>
</evidence>
<evidence type="ECO:0000313" key="18">
    <source>
        <dbReference type="EMBL" id="ABQ82865.1"/>
    </source>
</evidence>
<evidence type="ECO:0000256" key="5">
    <source>
        <dbReference type="ARBA" id="ARBA00022598"/>
    </source>
</evidence>